<dbReference type="PANTHER" id="PTHR30537:SF72">
    <property type="entry name" value="LYSR FAMILY TRANSCRIPTIONAL REGULATOR"/>
    <property type="match status" value="1"/>
</dbReference>
<keyword evidence="3" id="KW-0238">DNA-binding</keyword>
<accession>A0ABS0STF6</accession>
<dbReference type="InterPro" id="IPR036388">
    <property type="entry name" value="WH-like_DNA-bd_sf"/>
</dbReference>
<keyword evidence="2" id="KW-0805">Transcription regulation</keyword>
<proteinExistence type="inferred from homology"/>
<feature type="domain" description="HTH lysR-type" evidence="5">
    <location>
        <begin position="1"/>
        <end position="59"/>
    </location>
</feature>
<dbReference type="InterPro" id="IPR036390">
    <property type="entry name" value="WH_DNA-bd_sf"/>
</dbReference>
<dbReference type="InterPro" id="IPR058163">
    <property type="entry name" value="LysR-type_TF_proteobact-type"/>
</dbReference>
<name>A0ABS0STF6_9CAUL</name>
<dbReference type="Gene3D" id="3.40.190.290">
    <property type="match status" value="1"/>
</dbReference>
<dbReference type="Gene3D" id="1.10.10.10">
    <property type="entry name" value="Winged helix-like DNA-binding domain superfamily/Winged helix DNA-binding domain"/>
    <property type="match status" value="1"/>
</dbReference>
<evidence type="ECO:0000256" key="3">
    <source>
        <dbReference type="ARBA" id="ARBA00023125"/>
    </source>
</evidence>
<gene>
    <name evidence="6" type="ORF">I4Q42_04290</name>
</gene>
<keyword evidence="4" id="KW-0804">Transcription</keyword>
<dbReference type="Pfam" id="PF00126">
    <property type="entry name" value="HTH_1"/>
    <property type="match status" value="1"/>
</dbReference>
<organism evidence="6 7">
    <name type="scientific">Caulobacter hibisci</name>
    <dbReference type="NCBI Taxonomy" id="2035993"/>
    <lineage>
        <taxon>Bacteria</taxon>
        <taxon>Pseudomonadati</taxon>
        <taxon>Pseudomonadota</taxon>
        <taxon>Alphaproteobacteria</taxon>
        <taxon>Caulobacterales</taxon>
        <taxon>Caulobacteraceae</taxon>
        <taxon>Caulobacter</taxon>
    </lineage>
</organism>
<dbReference type="SUPFAM" id="SSF46785">
    <property type="entry name" value="Winged helix' DNA-binding domain"/>
    <property type="match status" value="1"/>
</dbReference>
<dbReference type="Proteomes" id="UP000639859">
    <property type="component" value="Unassembled WGS sequence"/>
</dbReference>
<evidence type="ECO:0000256" key="1">
    <source>
        <dbReference type="ARBA" id="ARBA00009437"/>
    </source>
</evidence>
<protein>
    <submittedName>
        <fullName evidence="6">LysR family transcriptional regulator</fullName>
    </submittedName>
</protein>
<sequence>MDNFGQLNVFIQAAETRNFTLAGRNLGISSSGVGKAVARLEERLGVRLFHRSTRSIALTPEGEVFLERCQRIQGEIAQAEAELTEGQGAPRGRLRVSLPLVGMLMMPALTGFMRAYPCVELDLDFTDRIVDLINEGFDVVVRTGEASDSQLITRTLGTFGHRLVGAPAYFARHGAPAAPEDLLGHACLHHKYPATGKLAPWRLLRDGAELSLDLPRSVVASTIEPLVQMAEQGMGVACLPDYAVHAQLQDGRLVPVLDPYVAHRGVFRALWPQSRFNSPKVKLFVDFLAGALLPAQPSAQRLSAA</sequence>
<dbReference type="InterPro" id="IPR005119">
    <property type="entry name" value="LysR_subst-bd"/>
</dbReference>
<dbReference type="CDD" id="cd08476">
    <property type="entry name" value="PBP2_CrgA_like_7"/>
    <property type="match status" value="1"/>
</dbReference>
<evidence type="ECO:0000256" key="2">
    <source>
        <dbReference type="ARBA" id="ARBA00023015"/>
    </source>
</evidence>
<evidence type="ECO:0000259" key="5">
    <source>
        <dbReference type="PROSITE" id="PS50931"/>
    </source>
</evidence>
<evidence type="ECO:0000256" key="4">
    <source>
        <dbReference type="ARBA" id="ARBA00023163"/>
    </source>
</evidence>
<dbReference type="PANTHER" id="PTHR30537">
    <property type="entry name" value="HTH-TYPE TRANSCRIPTIONAL REGULATOR"/>
    <property type="match status" value="1"/>
</dbReference>
<reference evidence="6 7" key="1">
    <citation type="submission" date="2020-11" db="EMBL/GenBank/DDBJ databases">
        <title>genome sequence of strain KACC 18849.</title>
        <authorList>
            <person name="Gao J."/>
            <person name="Zhang X."/>
        </authorList>
    </citation>
    <scope>NUCLEOTIDE SEQUENCE [LARGE SCALE GENOMIC DNA]</scope>
    <source>
        <strain evidence="6 7">KACC 18849</strain>
    </source>
</reference>
<dbReference type="PROSITE" id="PS50931">
    <property type="entry name" value="HTH_LYSR"/>
    <property type="match status" value="1"/>
</dbReference>
<keyword evidence="7" id="KW-1185">Reference proteome</keyword>
<comment type="caution">
    <text evidence="6">The sequence shown here is derived from an EMBL/GenBank/DDBJ whole genome shotgun (WGS) entry which is preliminary data.</text>
</comment>
<dbReference type="InterPro" id="IPR000847">
    <property type="entry name" value="LysR_HTH_N"/>
</dbReference>
<evidence type="ECO:0000313" key="7">
    <source>
        <dbReference type="Proteomes" id="UP000639859"/>
    </source>
</evidence>
<dbReference type="Pfam" id="PF03466">
    <property type="entry name" value="LysR_substrate"/>
    <property type="match status" value="1"/>
</dbReference>
<comment type="similarity">
    <text evidence="1">Belongs to the LysR transcriptional regulatory family.</text>
</comment>
<dbReference type="RefSeq" id="WP_332873018.1">
    <property type="nucleotide sequence ID" value="NZ_JADWOX010000002.1"/>
</dbReference>
<evidence type="ECO:0000313" key="6">
    <source>
        <dbReference type="EMBL" id="MBI1682883.1"/>
    </source>
</evidence>
<dbReference type="SUPFAM" id="SSF53850">
    <property type="entry name" value="Periplasmic binding protein-like II"/>
    <property type="match status" value="1"/>
</dbReference>
<dbReference type="EMBL" id="JADWOX010000002">
    <property type="protein sequence ID" value="MBI1682883.1"/>
    <property type="molecule type" value="Genomic_DNA"/>
</dbReference>